<feature type="chain" id="PRO_5046148954" evidence="2">
    <location>
        <begin position="29"/>
        <end position="174"/>
    </location>
</feature>
<evidence type="ECO:0000256" key="2">
    <source>
        <dbReference type="SAM" id="SignalP"/>
    </source>
</evidence>
<dbReference type="Proteomes" id="UP000627838">
    <property type="component" value="Unassembled WGS sequence"/>
</dbReference>
<protein>
    <submittedName>
        <fullName evidence="3">Uncharacterized protein</fullName>
    </submittedName>
</protein>
<gene>
    <name evidence="3" type="ORF">H4W34_003591</name>
</gene>
<keyword evidence="2" id="KW-0732">Signal</keyword>
<accession>A0ABR9JTD1</accession>
<comment type="caution">
    <text evidence="3">The sequence shown here is derived from an EMBL/GenBank/DDBJ whole genome shotgun (WGS) entry which is preliminary data.</text>
</comment>
<keyword evidence="4" id="KW-1185">Reference proteome</keyword>
<dbReference type="RefSeq" id="WP_192760246.1">
    <property type="nucleotide sequence ID" value="NZ_JADBDZ010000001.1"/>
</dbReference>
<feature type="region of interest" description="Disordered" evidence="1">
    <location>
        <begin position="31"/>
        <end position="72"/>
    </location>
</feature>
<dbReference type="EMBL" id="JADBDZ010000001">
    <property type="protein sequence ID" value="MBE1533758.1"/>
    <property type="molecule type" value="Genomic_DNA"/>
</dbReference>
<name>A0ABR9JTD1_9ACTN</name>
<feature type="signal peptide" evidence="2">
    <location>
        <begin position="1"/>
        <end position="28"/>
    </location>
</feature>
<sequence length="174" mass="18081">MSTRNLGLLTTTAVAALAFGGLAGSALAAAAPNPPEAADKPAAKPAVRPMKSPTMPEMPQMPAMPAKPAAKDAADGADLKACGDGKCDVVVQDGDEIKLDDEFGIDPIGVDVHGSRVTFTLKNNAQHMVTVVDASQHATVHWNGLTLRPRMTDDGKVVVNLSHRDAGKKKPGKR</sequence>
<reference evidence="3 4" key="1">
    <citation type="submission" date="2020-10" db="EMBL/GenBank/DDBJ databases">
        <title>Sequencing the genomes of 1000 actinobacteria strains.</title>
        <authorList>
            <person name="Klenk H.-P."/>
        </authorList>
    </citation>
    <scope>NUCLEOTIDE SEQUENCE [LARGE SCALE GENOMIC DNA]</scope>
    <source>
        <strain evidence="3 4">DSM 46744</strain>
    </source>
</reference>
<evidence type="ECO:0000313" key="4">
    <source>
        <dbReference type="Proteomes" id="UP000627838"/>
    </source>
</evidence>
<feature type="compositionally biased region" description="Low complexity" evidence="1">
    <location>
        <begin position="53"/>
        <end position="68"/>
    </location>
</feature>
<evidence type="ECO:0000256" key="1">
    <source>
        <dbReference type="SAM" id="MobiDB-lite"/>
    </source>
</evidence>
<evidence type="ECO:0000313" key="3">
    <source>
        <dbReference type="EMBL" id="MBE1533758.1"/>
    </source>
</evidence>
<organism evidence="3 4">
    <name type="scientific">Actinomadura algeriensis</name>
    <dbReference type="NCBI Taxonomy" id="1679523"/>
    <lineage>
        <taxon>Bacteria</taxon>
        <taxon>Bacillati</taxon>
        <taxon>Actinomycetota</taxon>
        <taxon>Actinomycetes</taxon>
        <taxon>Streptosporangiales</taxon>
        <taxon>Thermomonosporaceae</taxon>
        <taxon>Actinomadura</taxon>
    </lineage>
</organism>
<proteinExistence type="predicted"/>